<feature type="transmembrane region" description="Helical" evidence="9">
    <location>
        <begin position="94"/>
        <end position="120"/>
    </location>
</feature>
<evidence type="ECO:0000313" key="13">
    <source>
        <dbReference type="Proteomes" id="UP000541033"/>
    </source>
</evidence>
<feature type="compositionally biased region" description="Polar residues" evidence="11">
    <location>
        <begin position="1"/>
        <end position="11"/>
    </location>
</feature>
<keyword evidence="6 9" id="KW-0378">Hydrolase</keyword>
<comment type="caution">
    <text evidence="12">The sequence shown here is derived from an EMBL/GenBank/DDBJ whole genome shotgun (WGS) entry which is preliminary data.</text>
</comment>
<keyword evidence="8 9" id="KW-0472">Membrane</keyword>
<feature type="region of interest" description="Disordered" evidence="11">
    <location>
        <begin position="1"/>
        <end position="31"/>
    </location>
</feature>
<keyword evidence="3 9" id="KW-0645">Protease</keyword>
<dbReference type="PANTHER" id="PTHR33695">
    <property type="entry name" value="LIPOPROTEIN SIGNAL PEPTIDASE"/>
    <property type="match status" value="1"/>
</dbReference>
<dbReference type="HAMAP" id="MF_00161">
    <property type="entry name" value="LspA"/>
    <property type="match status" value="1"/>
</dbReference>
<evidence type="ECO:0000256" key="10">
    <source>
        <dbReference type="RuleBase" id="RU004181"/>
    </source>
</evidence>
<keyword evidence="5 9" id="KW-0064">Aspartyl protease</keyword>
<organism evidence="12 13">
    <name type="scientific">Lysinibacter cavernae</name>
    <dbReference type="NCBI Taxonomy" id="1640652"/>
    <lineage>
        <taxon>Bacteria</taxon>
        <taxon>Bacillati</taxon>
        <taxon>Actinomycetota</taxon>
        <taxon>Actinomycetes</taxon>
        <taxon>Micrococcales</taxon>
        <taxon>Microbacteriaceae</taxon>
        <taxon>Lysinibacter</taxon>
    </lineage>
</organism>
<dbReference type="Pfam" id="PF01252">
    <property type="entry name" value="Peptidase_A8"/>
    <property type="match status" value="1"/>
</dbReference>
<dbReference type="EC" id="3.4.23.36" evidence="9"/>
<dbReference type="PANTHER" id="PTHR33695:SF1">
    <property type="entry name" value="LIPOPROTEIN SIGNAL PEPTIDASE"/>
    <property type="match status" value="1"/>
</dbReference>
<proteinExistence type="inferred from homology"/>
<evidence type="ECO:0000256" key="9">
    <source>
        <dbReference type="HAMAP-Rule" id="MF_00161"/>
    </source>
</evidence>
<keyword evidence="7 9" id="KW-1133">Transmembrane helix</keyword>
<sequence length="224" mass="24118">MTDKSTGASDPNESEAAKSDDAAGVSPSAVAADGDTRVPAGQRKVLFVLLALAAVIYLIDQLTKNWVVANLPYGISQPVLGEFLQFHFVRNPGAAFSLASGSTWIFAILASCVVLFIIWYSARIRSVGWAVFLGLLLGGTVGNLSDRFFREPGFPQGHVVDFISTPWMIPAIYNMADIFIVSSMAIFVMLTFRGIRIDGTREPSKKERAAAEAAETAEEPGRGE</sequence>
<accession>A0A7X5R010</accession>
<comment type="subcellular location">
    <subcellularLocation>
        <location evidence="9">Cell membrane</location>
        <topology evidence="9">Multi-pass membrane protein</topology>
    </subcellularLocation>
</comment>
<dbReference type="GO" id="GO:0005886">
    <property type="term" value="C:plasma membrane"/>
    <property type="evidence" value="ECO:0007669"/>
    <property type="project" value="UniProtKB-SubCell"/>
</dbReference>
<feature type="transmembrane region" description="Helical" evidence="9">
    <location>
        <begin position="171"/>
        <end position="192"/>
    </location>
</feature>
<evidence type="ECO:0000256" key="7">
    <source>
        <dbReference type="ARBA" id="ARBA00022989"/>
    </source>
</evidence>
<dbReference type="PRINTS" id="PR00781">
    <property type="entry name" value="LIPOSIGPTASE"/>
</dbReference>
<dbReference type="GO" id="GO:0006508">
    <property type="term" value="P:proteolysis"/>
    <property type="evidence" value="ECO:0007669"/>
    <property type="project" value="UniProtKB-KW"/>
</dbReference>
<evidence type="ECO:0000256" key="5">
    <source>
        <dbReference type="ARBA" id="ARBA00022750"/>
    </source>
</evidence>
<feature type="active site" evidence="9">
    <location>
        <position position="177"/>
    </location>
</feature>
<name>A0A7X5R010_9MICO</name>
<comment type="pathway">
    <text evidence="9">Protein modification; lipoprotein biosynthesis (signal peptide cleavage).</text>
</comment>
<dbReference type="GO" id="GO:0004190">
    <property type="term" value="F:aspartic-type endopeptidase activity"/>
    <property type="evidence" value="ECO:0007669"/>
    <property type="project" value="UniProtKB-UniRule"/>
</dbReference>
<dbReference type="Proteomes" id="UP000541033">
    <property type="component" value="Unassembled WGS sequence"/>
</dbReference>
<keyword evidence="2 9" id="KW-1003">Cell membrane</keyword>
<dbReference type="RefSeq" id="WP_341777862.1">
    <property type="nucleotide sequence ID" value="NZ_JAAMOX010000001.1"/>
</dbReference>
<feature type="region of interest" description="Disordered" evidence="11">
    <location>
        <begin position="201"/>
        <end position="224"/>
    </location>
</feature>
<feature type="transmembrane region" description="Helical" evidence="9">
    <location>
        <begin position="127"/>
        <end position="145"/>
    </location>
</feature>
<evidence type="ECO:0000256" key="3">
    <source>
        <dbReference type="ARBA" id="ARBA00022670"/>
    </source>
</evidence>
<dbReference type="NCBIfam" id="TIGR00077">
    <property type="entry name" value="lspA"/>
    <property type="match status" value="1"/>
</dbReference>
<evidence type="ECO:0000256" key="2">
    <source>
        <dbReference type="ARBA" id="ARBA00022475"/>
    </source>
</evidence>
<feature type="active site" evidence="9">
    <location>
        <position position="161"/>
    </location>
</feature>
<reference evidence="12 13" key="1">
    <citation type="submission" date="2020-02" db="EMBL/GenBank/DDBJ databases">
        <title>Sequencing the genomes of 1000 actinobacteria strains.</title>
        <authorList>
            <person name="Klenk H.-P."/>
        </authorList>
    </citation>
    <scope>NUCLEOTIDE SEQUENCE [LARGE SCALE GENOMIC DNA]</scope>
    <source>
        <strain evidence="12 13">DSM 27960</strain>
    </source>
</reference>
<comment type="function">
    <text evidence="9">This protein specifically catalyzes the removal of signal peptides from prolipoproteins.</text>
</comment>
<dbReference type="AlphaFoldDB" id="A0A7X5R010"/>
<dbReference type="EMBL" id="JAAMOX010000001">
    <property type="protein sequence ID" value="NIH53081.1"/>
    <property type="molecule type" value="Genomic_DNA"/>
</dbReference>
<evidence type="ECO:0000256" key="8">
    <source>
        <dbReference type="ARBA" id="ARBA00023136"/>
    </source>
</evidence>
<evidence type="ECO:0000256" key="1">
    <source>
        <dbReference type="ARBA" id="ARBA00006139"/>
    </source>
</evidence>
<keyword evidence="13" id="KW-1185">Reference proteome</keyword>
<keyword evidence="4 9" id="KW-0812">Transmembrane</keyword>
<dbReference type="InterPro" id="IPR001872">
    <property type="entry name" value="Peptidase_A8"/>
</dbReference>
<protein>
    <recommendedName>
        <fullName evidence="9">Lipoprotein signal peptidase</fullName>
        <ecNumber evidence="9">3.4.23.36</ecNumber>
    </recommendedName>
    <alternativeName>
        <fullName evidence="9">Prolipoprotein signal peptidase</fullName>
    </alternativeName>
    <alternativeName>
        <fullName evidence="9">Signal peptidase II</fullName>
        <shortName evidence="9">SPase II</shortName>
    </alternativeName>
</protein>
<evidence type="ECO:0000256" key="4">
    <source>
        <dbReference type="ARBA" id="ARBA00022692"/>
    </source>
</evidence>
<feature type="compositionally biased region" description="Basic and acidic residues" evidence="11">
    <location>
        <begin position="201"/>
        <end position="210"/>
    </location>
</feature>
<evidence type="ECO:0000313" key="12">
    <source>
        <dbReference type="EMBL" id="NIH53081.1"/>
    </source>
</evidence>
<comment type="similarity">
    <text evidence="1 9 10">Belongs to the peptidase A8 family.</text>
</comment>
<feature type="transmembrane region" description="Helical" evidence="9">
    <location>
        <begin position="45"/>
        <end position="63"/>
    </location>
</feature>
<dbReference type="UniPathway" id="UPA00665"/>
<evidence type="ECO:0000256" key="6">
    <source>
        <dbReference type="ARBA" id="ARBA00022801"/>
    </source>
</evidence>
<evidence type="ECO:0000256" key="11">
    <source>
        <dbReference type="SAM" id="MobiDB-lite"/>
    </source>
</evidence>
<comment type="catalytic activity">
    <reaction evidence="9">
        <text>Release of signal peptides from bacterial membrane prolipoproteins. Hydrolyzes -Xaa-Yaa-Zaa-|-(S,diacylglyceryl)Cys-, in which Xaa is hydrophobic (preferably Leu), and Yaa (Ala or Ser) and Zaa (Gly or Ala) have small, neutral side chains.</text>
        <dbReference type="EC" id="3.4.23.36"/>
    </reaction>
</comment>
<gene>
    <name evidence="9" type="primary">lspA</name>
    <name evidence="12" type="ORF">FHX76_000949</name>
</gene>